<dbReference type="Pfam" id="PF08878">
    <property type="entry name" value="HamA"/>
    <property type="match status" value="1"/>
</dbReference>
<dbReference type="OrthoDB" id="2079328at2"/>
<gene>
    <name evidence="2" type="ORF">JMUB3870_0072</name>
</gene>
<dbReference type="Proteomes" id="UP000422644">
    <property type="component" value="Chromosome"/>
</dbReference>
<sequence length="259" mass="30443">MKIVGKHCLNKNILDFFDNKTKNGIEHRVLIEKENDVFREYMKEIIPKYHANEQKIERTKKDLKELKIKNINRDISIYPKSDKTKKGNFAEIFLNEYLQETTKTKSFIYRLRYNPNKEQSMKGDDVLLFDLNSNPVKIIVGESKFRKIPDKSCIKEIENGLKKSKLNGLPISLEFISDMLLNENNTELSDKLLDCRIMDEKSLKIGYIGFLMSNKKAKDCVNKNVCENFENFEMISMNLETPDEIVSEIFEELEDDLYE</sequence>
<evidence type="ECO:0000313" key="3">
    <source>
        <dbReference type="Proteomes" id="UP000422644"/>
    </source>
</evidence>
<dbReference type="InterPro" id="IPR014976">
    <property type="entry name" value="AbpA_HamA_C"/>
</dbReference>
<reference evidence="2 3" key="1">
    <citation type="submission" date="2019-07" db="EMBL/GenBank/DDBJ databases">
        <title>Complete Genome Sequence of Leptotrichia trevisanii Strain JMUB3870.</title>
        <authorList>
            <person name="Watanabe S."/>
            <person name="Cui L."/>
        </authorList>
    </citation>
    <scope>NUCLEOTIDE SEQUENCE [LARGE SCALE GENOMIC DNA]</scope>
    <source>
        <strain evidence="2 3">JMUB3870</strain>
    </source>
</reference>
<proteinExistence type="predicted"/>
<evidence type="ECO:0000313" key="2">
    <source>
        <dbReference type="EMBL" id="BBM43982.1"/>
    </source>
</evidence>
<organism evidence="2 3">
    <name type="scientific">Leptotrichia trevisanii</name>
    <dbReference type="NCBI Taxonomy" id="109328"/>
    <lineage>
        <taxon>Bacteria</taxon>
        <taxon>Fusobacteriati</taxon>
        <taxon>Fusobacteriota</taxon>
        <taxon>Fusobacteriia</taxon>
        <taxon>Fusobacteriales</taxon>
        <taxon>Leptotrichiaceae</taxon>
        <taxon>Leptotrichia</taxon>
    </lineage>
</organism>
<dbReference type="EMBL" id="AP019831">
    <property type="protein sequence ID" value="BBM43982.1"/>
    <property type="molecule type" value="Genomic_DNA"/>
</dbReference>
<keyword evidence="3" id="KW-1185">Reference proteome</keyword>
<dbReference type="RefSeq" id="WP_051354420.1">
    <property type="nucleotide sequence ID" value="NZ_AP019831.1"/>
</dbReference>
<feature type="domain" description="Anti-bacteriophage protein A/HamA C-terminal" evidence="1">
    <location>
        <begin position="17"/>
        <end position="253"/>
    </location>
</feature>
<protein>
    <recommendedName>
        <fullName evidence="1">Anti-bacteriophage protein A/HamA C-terminal domain-containing protein</fullName>
    </recommendedName>
</protein>
<dbReference type="AlphaFoldDB" id="A0A510JX74"/>
<evidence type="ECO:0000259" key="1">
    <source>
        <dbReference type="Pfam" id="PF08878"/>
    </source>
</evidence>
<accession>A0A510JX74</accession>
<name>A0A510JX74_9FUSO</name>